<dbReference type="Gene3D" id="3.30.40.10">
    <property type="entry name" value="Zinc/RING finger domain, C3HC4 (zinc finger)"/>
    <property type="match status" value="1"/>
</dbReference>
<dbReference type="PROSITE" id="PS50089">
    <property type="entry name" value="ZF_RING_2"/>
    <property type="match status" value="1"/>
</dbReference>
<dbReference type="SUPFAM" id="SSF57850">
    <property type="entry name" value="RING/U-box"/>
    <property type="match status" value="1"/>
</dbReference>
<dbReference type="InterPro" id="IPR008974">
    <property type="entry name" value="TRAF-like"/>
</dbReference>
<comment type="catalytic activity">
    <reaction evidence="6">
        <text>S-ubiquitinyl-[E2 ubiquitin-conjugating enzyme]-L-cysteine + [acceptor protein]-L-lysine = [E2 ubiquitin-conjugating enzyme]-L-cysteine + N(6)-ubiquitinyl-[acceptor protein]-L-lysine.</text>
        <dbReference type="EC" id="2.3.2.27"/>
    </reaction>
</comment>
<evidence type="ECO:0000313" key="9">
    <source>
        <dbReference type="Proteomes" id="UP001162164"/>
    </source>
</evidence>
<dbReference type="EC" id="2.3.2.27" evidence="6"/>
<evidence type="ECO:0000259" key="7">
    <source>
        <dbReference type="PROSITE" id="PS50089"/>
    </source>
</evidence>
<evidence type="ECO:0000256" key="3">
    <source>
        <dbReference type="ARBA" id="ARBA00022771"/>
    </source>
</evidence>
<keyword evidence="6" id="KW-0833">Ubl conjugation pathway</keyword>
<dbReference type="InterPro" id="IPR018121">
    <property type="entry name" value="7-in-absentia-prot_TRAF-dom"/>
</dbReference>
<evidence type="ECO:0000256" key="6">
    <source>
        <dbReference type="RuleBase" id="RU201113"/>
    </source>
</evidence>
<comment type="pathway">
    <text evidence="6">Protein modification; protein ubiquitination.</text>
</comment>
<dbReference type="InterPro" id="IPR049548">
    <property type="entry name" value="Sina-like_RING"/>
</dbReference>
<feature type="domain" description="RING-type" evidence="7">
    <location>
        <begin position="10"/>
        <end position="45"/>
    </location>
</feature>
<comment type="domain">
    <text evidence="6">The SBD domain (substrate-binding domain) mediates the interaction with substrate proteins. It is related to the TRAF family.</text>
</comment>
<comment type="function">
    <text evidence="6">E3 ubiquitin-protein ligase that mediates ubiquitination and subsequent proteasomal degradation of target proteins. E3 ubiquitin ligases accept ubiquitin from an E2 ubiquitin-conjugating enzyme in the form of a thioester and then directly transfers the ubiquitin to targeted substrates.</text>
</comment>
<keyword evidence="4 6" id="KW-0862">Zinc</keyword>
<dbReference type="InterPro" id="IPR013083">
    <property type="entry name" value="Znf_RING/FYVE/PHD"/>
</dbReference>
<organism evidence="8 9">
    <name type="scientific">Molorchus minor</name>
    <dbReference type="NCBI Taxonomy" id="1323400"/>
    <lineage>
        <taxon>Eukaryota</taxon>
        <taxon>Metazoa</taxon>
        <taxon>Ecdysozoa</taxon>
        <taxon>Arthropoda</taxon>
        <taxon>Hexapoda</taxon>
        <taxon>Insecta</taxon>
        <taxon>Pterygota</taxon>
        <taxon>Neoptera</taxon>
        <taxon>Endopterygota</taxon>
        <taxon>Coleoptera</taxon>
        <taxon>Polyphaga</taxon>
        <taxon>Cucujiformia</taxon>
        <taxon>Chrysomeloidea</taxon>
        <taxon>Cerambycidae</taxon>
        <taxon>Lamiinae</taxon>
        <taxon>Monochamini</taxon>
        <taxon>Molorchus</taxon>
    </lineage>
</organism>
<dbReference type="Pfam" id="PF21362">
    <property type="entry name" value="Sina_RING"/>
    <property type="match status" value="1"/>
</dbReference>
<keyword evidence="3 5" id="KW-0863">Zinc-finger</keyword>
<dbReference type="Proteomes" id="UP001162164">
    <property type="component" value="Unassembled WGS sequence"/>
</dbReference>
<sequence>MEFIEDNMKCSVCCEILRKPIMLCRGGHNTCGNCRSGLQQCPTCRGPLSDIRNIEMEQMIERLQNCNIKLPCCFAKKSKEAHENECRFRKFQCEGKKFAKWKCDWSGEYADLHKHFKHFHNNNTWMEYRTEASMKVSLKNDFRDIQIISFFNGQHFFYYKHKIDVGKAKAYWTFELVGTKDQAKNFFYEFEVSQGPVRKFKVTEVCESDVTNIDDIFNKEKCVAISFASLKNYLNENGELAFKFRIMSVKKQTK</sequence>
<evidence type="ECO:0000256" key="4">
    <source>
        <dbReference type="ARBA" id="ARBA00022833"/>
    </source>
</evidence>
<protein>
    <recommendedName>
        <fullName evidence="6">E3 ubiquitin-protein ligase</fullName>
        <ecNumber evidence="6">2.3.2.27</ecNumber>
    </recommendedName>
</protein>
<dbReference type="PANTHER" id="PTHR45877">
    <property type="entry name" value="E3 UBIQUITIN-PROTEIN LIGASE SIAH2"/>
    <property type="match status" value="1"/>
</dbReference>
<accession>A0ABQ9IRV3</accession>
<dbReference type="PANTHER" id="PTHR45877:SF2">
    <property type="entry name" value="E3 UBIQUITIN-PROTEIN LIGASE SINA-RELATED"/>
    <property type="match status" value="1"/>
</dbReference>
<keyword evidence="9" id="KW-1185">Reference proteome</keyword>
<dbReference type="Pfam" id="PF03145">
    <property type="entry name" value="Sina_TRAF"/>
    <property type="match status" value="1"/>
</dbReference>
<evidence type="ECO:0000256" key="5">
    <source>
        <dbReference type="PROSITE-ProRule" id="PRU00175"/>
    </source>
</evidence>
<dbReference type="InterPro" id="IPR001841">
    <property type="entry name" value="Znf_RING"/>
</dbReference>
<comment type="caution">
    <text evidence="8">The sequence shown here is derived from an EMBL/GenBank/DDBJ whole genome shotgun (WGS) entry which is preliminary data.</text>
</comment>
<dbReference type="Gene3D" id="2.60.210.10">
    <property type="entry name" value="Apoptosis, Tumor Necrosis Factor Receptor Associated Protein 2, Chain A"/>
    <property type="match status" value="1"/>
</dbReference>
<evidence type="ECO:0000256" key="1">
    <source>
        <dbReference type="ARBA" id="ARBA00009119"/>
    </source>
</evidence>
<name>A0ABQ9IRV3_9CUCU</name>
<keyword evidence="2 6" id="KW-0479">Metal-binding</keyword>
<dbReference type="InterPro" id="IPR004162">
    <property type="entry name" value="SINA-like_animal"/>
</dbReference>
<comment type="similarity">
    <text evidence="1 6">Belongs to the SINA (Seven in absentia) family.</text>
</comment>
<comment type="domain">
    <text evidence="6">The RING-type zinc finger domain is essential for ubiquitin ligase activity.</text>
</comment>
<gene>
    <name evidence="8" type="ORF">NQ317_019678</name>
</gene>
<dbReference type="SUPFAM" id="SSF49599">
    <property type="entry name" value="TRAF domain-like"/>
    <property type="match status" value="1"/>
</dbReference>
<proteinExistence type="inferred from homology"/>
<dbReference type="Pfam" id="PF21361">
    <property type="entry name" value="Sina_ZnF"/>
    <property type="match status" value="1"/>
</dbReference>
<evidence type="ECO:0000256" key="2">
    <source>
        <dbReference type="ARBA" id="ARBA00022723"/>
    </source>
</evidence>
<dbReference type="EMBL" id="JAPWTJ010003386">
    <property type="protein sequence ID" value="KAJ8957476.1"/>
    <property type="molecule type" value="Genomic_DNA"/>
</dbReference>
<reference evidence="8" key="1">
    <citation type="journal article" date="2023" name="Insect Mol. Biol.">
        <title>Genome sequencing provides insights into the evolution of gene families encoding plant cell wall-degrading enzymes in longhorned beetles.</title>
        <authorList>
            <person name="Shin N.R."/>
            <person name="Okamura Y."/>
            <person name="Kirsch R."/>
            <person name="Pauchet Y."/>
        </authorList>
    </citation>
    <scope>NUCLEOTIDE SEQUENCE</scope>
    <source>
        <strain evidence="8">MMC_N1</strain>
    </source>
</reference>
<evidence type="ECO:0000313" key="8">
    <source>
        <dbReference type="EMBL" id="KAJ8957476.1"/>
    </source>
</evidence>